<evidence type="ECO:0000256" key="2">
    <source>
        <dbReference type="ARBA" id="ARBA00023242"/>
    </source>
</evidence>
<dbReference type="InterPro" id="IPR006910">
    <property type="entry name" value="Rad21_Rec8_N"/>
</dbReference>
<evidence type="ECO:0000256" key="1">
    <source>
        <dbReference type="ARBA" id="ARBA00004123"/>
    </source>
</evidence>
<proteinExistence type="predicted"/>
<dbReference type="InterPro" id="IPR039781">
    <property type="entry name" value="Rad21/Rec8-like"/>
</dbReference>
<evidence type="ECO:0000259" key="3">
    <source>
        <dbReference type="Pfam" id="PF04825"/>
    </source>
</evidence>
<dbReference type="GO" id="GO:0007062">
    <property type="term" value="P:sister chromatid cohesion"/>
    <property type="evidence" value="ECO:0007669"/>
    <property type="project" value="InterPro"/>
</dbReference>
<comment type="subcellular location">
    <subcellularLocation>
        <location evidence="1">Nucleus</location>
    </subcellularLocation>
</comment>
<reference evidence="4 5" key="1">
    <citation type="submission" date="2015-07" db="EMBL/GenBank/DDBJ databases">
        <title>The genome of Eufriesea mexicana.</title>
        <authorList>
            <person name="Pan H."/>
            <person name="Kapheim K."/>
        </authorList>
    </citation>
    <scope>NUCLEOTIDE SEQUENCE [LARGE SCALE GENOMIC DNA]</scope>
    <source>
        <strain evidence="4">0111107269</strain>
        <tissue evidence="4">Whole body</tissue>
    </source>
</reference>
<dbReference type="GO" id="GO:0003682">
    <property type="term" value="F:chromatin binding"/>
    <property type="evidence" value="ECO:0007669"/>
    <property type="project" value="TreeGrafter"/>
</dbReference>
<dbReference type="Proteomes" id="UP000250275">
    <property type="component" value="Unassembled WGS sequence"/>
</dbReference>
<sequence length="495" mass="57175">MFYSSELLSLRRKGKLARCWLAATFSEKMFKKVCKPALIKKINVTLICEDILSTIEIRNGKNYGRFSLYLSSQLMYGATRILFYQTKFFQGHKFFNLKIKNIVFHRHIDEFNVVTSLELPEVPSINEVFRNLEMSSNLHLITEEPYTSAIEHLMQDEMNFGILSNHEMEKFILPGVEELSLNEIRRFHWDESAKIPDESMQISLNDINKFEIENVETERGTRLASAGKDQRESLLAVEDYQAKKLVCTTPKKRTLNSPIETPTKKSKIISINELPPLPIESSSALITEPILAPELLFQLGQKTVSVFRNIELNEIIKPRRKKKLFDKQIKLTDTVMRKCIGNITVHTKPQFITIQPSANEYLRQPSMKIFNKSWGKTLTKFFNRYFTKPLMVQNEFENVLDFKIGETIGGETLRLDNSSKLQNQTGELSSKIVSAIIETTDPSKTLDRIIPTENIQTKVLNEKPRRETKEFEGTMIELPEITSFEEKIGYNLLSI</sequence>
<organism evidence="4 5">
    <name type="scientific">Eufriesea mexicana</name>
    <dbReference type="NCBI Taxonomy" id="516756"/>
    <lineage>
        <taxon>Eukaryota</taxon>
        <taxon>Metazoa</taxon>
        <taxon>Ecdysozoa</taxon>
        <taxon>Arthropoda</taxon>
        <taxon>Hexapoda</taxon>
        <taxon>Insecta</taxon>
        <taxon>Pterygota</taxon>
        <taxon>Neoptera</taxon>
        <taxon>Endopterygota</taxon>
        <taxon>Hymenoptera</taxon>
        <taxon>Apocrita</taxon>
        <taxon>Aculeata</taxon>
        <taxon>Apoidea</taxon>
        <taxon>Anthophila</taxon>
        <taxon>Apidae</taxon>
        <taxon>Eufriesea</taxon>
    </lineage>
</organism>
<dbReference type="PANTHER" id="PTHR12585">
    <property type="entry name" value="SCC1 / RAD21 FAMILY MEMBER"/>
    <property type="match status" value="1"/>
</dbReference>
<evidence type="ECO:0000313" key="5">
    <source>
        <dbReference type="Proteomes" id="UP000250275"/>
    </source>
</evidence>
<dbReference type="Pfam" id="PF04825">
    <property type="entry name" value="Rad21_Rec8_N"/>
    <property type="match status" value="1"/>
</dbReference>
<dbReference type="AlphaFoldDB" id="A0A310SRQ2"/>
<accession>A0A310SRQ2</accession>
<dbReference type="EMBL" id="KQ761155">
    <property type="protein sequence ID" value="OAD58128.1"/>
    <property type="molecule type" value="Genomic_DNA"/>
</dbReference>
<name>A0A310SRQ2_9HYME</name>
<keyword evidence="2" id="KW-0539">Nucleus</keyword>
<keyword evidence="5" id="KW-1185">Reference proteome</keyword>
<protein>
    <submittedName>
        <fullName evidence="4">Meiotic recombination protein REC8 like protein</fullName>
    </submittedName>
</protein>
<feature type="domain" description="Rad21/Rec8-like protein N-terminal" evidence="3">
    <location>
        <begin position="1"/>
        <end position="91"/>
    </location>
</feature>
<gene>
    <name evidence="4" type="ORF">WN48_00665</name>
</gene>
<dbReference type="GO" id="GO:1990414">
    <property type="term" value="P:replication-born double-strand break repair via sister chromatid exchange"/>
    <property type="evidence" value="ECO:0007669"/>
    <property type="project" value="TreeGrafter"/>
</dbReference>
<dbReference type="GO" id="GO:0005634">
    <property type="term" value="C:nucleus"/>
    <property type="evidence" value="ECO:0007669"/>
    <property type="project" value="UniProtKB-SubCell"/>
</dbReference>
<evidence type="ECO:0000313" key="4">
    <source>
        <dbReference type="EMBL" id="OAD58128.1"/>
    </source>
</evidence>
<dbReference type="GO" id="GO:0008278">
    <property type="term" value="C:cohesin complex"/>
    <property type="evidence" value="ECO:0007669"/>
    <property type="project" value="InterPro"/>
</dbReference>
<dbReference type="PANTHER" id="PTHR12585:SF69">
    <property type="entry name" value="FI11703P"/>
    <property type="match status" value="1"/>
</dbReference>